<accession>A0A1A9ZMW6</accession>
<reference evidence="3" key="1">
    <citation type="submission" date="2014-03" db="EMBL/GenBank/DDBJ databases">
        <authorList>
            <person name="Aksoy S."/>
            <person name="Warren W."/>
            <person name="Wilson R.K."/>
        </authorList>
    </citation>
    <scope>NUCLEOTIDE SEQUENCE [LARGE SCALE GENOMIC DNA]</scope>
    <source>
        <strain evidence="3">IAEA</strain>
    </source>
</reference>
<keyword evidence="3" id="KW-1185">Reference proteome</keyword>
<organism evidence="2 3">
    <name type="scientific">Glossina pallidipes</name>
    <name type="common">Tsetse fly</name>
    <dbReference type="NCBI Taxonomy" id="7398"/>
    <lineage>
        <taxon>Eukaryota</taxon>
        <taxon>Metazoa</taxon>
        <taxon>Ecdysozoa</taxon>
        <taxon>Arthropoda</taxon>
        <taxon>Hexapoda</taxon>
        <taxon>Insecta</taxon>
        <taxon>Pterygota</taxon>
        <taxon>Neoptera</taxon>
        <taxon>Endopterygota</taxon>
        <taxon>Diptera</taxon>
        <taxon>Brachycera</taxon>
        <taxon>Muscomorpha</taxon>
        <taxon>Hippoboscoidea</taxon>
        <taxon>Glossinidae</taxon>
        <taxon>Glossina</taxon>
    </lineage>
</organism>
<dbReference type="AlphaFoldDB" id="A0A1A9ZMW6"/>
<proteinExistence type="predicted"/>
<evidence type="ECO:0000313" key="2">
    <source>
        <dbReference type="EnsemblMetazoa" id="GPAI019638-PA"/>
    </source>
</evidence>
<evidence type="ECO:0000313" key="3">
    <source>
        <dbReference type="Proteomes" id="UP000092445"/>
    </source>
</evidence>
<feature type="compositionally biased region" description="Acidic residues" evidence="1">
    <location>
        <begin position="127"/>
        <end position="139"/>
    </location>
</feature>
<feature type="region of interest" description="Disordered" evidence="1">
    <location>
        <begin position="121"/>
        <end position="146"/>
    </location>
</feature>
<dbReference type="Proteomes" id="UP000092445">
    <property type="component" value="Unassembled WGS sequence"/>
</dbReference>
<protein>
    <submittedName>
        <fullName evidence="2">Uncharacterized protein</fullName>
    </submittedName>
</protein>
<reference evidence="2" key="2">
    <citation type="submission" date="2020-05" db="UniProtKB">
        <authorList>
            <consortium name="EnsemblMetazoa"/>
        </authorList>
    </citation>
    <scope>IDENTIFICATION</scope>
    <source>
        <strain evidence="2">IAEA</strain>
    </source>
</reference>
<sequence>MSRETRHTDQHGIIYRLDSHMRRRDFSLQQSRALYMEFSPSHIVSLQKETCNTHIYVEFILWSVSPVPPFQWYGQQSLSCLSKHMKSFHNGSDMLKYSAYMLLKTNDTWFKSNQRKLTQVESYSISDDGDDDDDDDDDDHGNHNVS</sequence>
<name>A0A1A9ZMW6_GLOPL</name>
<evidence type="ECO:0000256" key="1">
    <source>
        <dbReference type="SAM" id="MobiDB-lite"/>
    </source>
</evidence>
<dbReference type="VEuPathDB" id="VectorBase:GPAI019638"/>
<dbReference type="EnsemblMetazoa" id="GPAI019638-RA">
    <property type="protein sequence ID" value="GPAI019638-PA"/>
    <property type="gene ID" value="GPAI019638"/>
</dbReference>